<comment type="caution">
    <text evidence="25">The sequence shown here is derived from an EMBL/GenBank/DDBJ whole genome shotgun (WGS) entry which is preliminary data.</text>
</comment>
<dbReference type="Pfam" id="PF08752">
    <property type="entry name" value="COP-gamma_platf"/>
    <property type="match status" value="1"/>
</dbReference>
<evidence type="ECO:0000256" key="4">
    <source>
        <dbReference type="ARBA" id="ARBA00010720"/>
    </source>
</evidence>
<feature type="domain" description="Fibronectin type-III" evidence="24">
    <location>
        <begin position="1328"/>
        <end position="1420"/>
    </location>
</feature>
<keyword evidence="14" id="KW-0325">Glycoprotein</keyword>
<feature type="compositionally biased region" description="Basic and acidic residues" evidence="20">
    <location>
        <begin position="2429"/>
        <end position="2443"/>
    </location>
</feature>
<feature type="domain" description="Guanylate kinase-like" evidence="22">
    <location>
        <begin position="387"/>
        <end position="570"/>
    </location>
</feature>
<evidence type="ECO:0000256" key="10">
    <source>
        <dbReference type="ARBA" id="ARBA00022892"/>
    </source>
</evidence>
<evidence type="ECO:0000256" key="18">
    <source>
        <dbReference type="ARBA" id="ARBA00041406"/>
    </source>
</evidence>
<dbReference type="InterPro" id="IPR013041">
    <property type="entry name" value="Clathrin_app_Ig-like_sf"/>
</dbReference>
<dbReference type="InterPro" id="IPR008145">
    <property type="entry name" value="GK/Ca_channel_bsu"/>
</dbReference>
<dbReference type="PROSITE" id="PS50234">
    <property type="entry name" value="VWFA"/>
    <property type="match status" value="1"/>
</dbReference>
<dbReference type="SUPFAM" id="SSF49265">
    <property type="entry name" value="Fibronectin type III"/>
    <property type="match status" value="4"/>
</dbReference>
<evidence type="ECO:0000259" key="24">
    <source>
        <dbReference type="PROSITE" id="PS50853"/>
    </source>
</evidence>
<feature type="compositionally biased region" description="Basic and acidic residues" evidence="20">
    <location>
        <begin position="2623"/>
        <end position="2635"/>
    </location>
</feature>
<dbReference type="Proteomes" id="UP000736164">
    <property type="component" value="Unassembled WGS sequence"/>
</dbReference>
<dbReference type="GO" id="GO:0006891">
    <property type="term" value="P:intra-Golgi vesicle-mediated transport"/>
    <property type="evidence" value="ECO:0007669"/>
    <property type="project" value="TreeGrafter"/>
</dbReference>
<evidence type="ECO:0000256" key="5">
    <source>
        <dbReference type="ARBA" id="ARBA00022448"/>
    </source>
</evidence>
<evidence type="ECO:0000256" key="8">
    <source>
        <dbReference type="ARBA" id="ARBA00022729"/>
    </source>
</evidence>
<dbReference type="GO" id="GO:0005793">
    <property type="term" value="C:endoplasmic reticulum-Golgi intermediate compartment"/>
    <property type="evidence" value="ECO:0007669"/>
    <property type="project" value="TreeGrafter"/>
</dbReference>
<dbReference type="SUPFAM" id="SSF53300">
    <property type="entry name" value="vWA-like"/>
    <property type="match status" value="1"/>
</dbReference>
<dbReference type="EMBL" id="JAAWVO010043523">
    <property type="protein sequence ID" value="MBN3319209.1"/>
    <property type="molecule type" value="Genomic_DNA"/>
</dbReference>
<name>A0A8J7NWB7_ATRSP</name>
<evidence type="ECO:0000256" key="9">
    <source>
        <dbReference type="ARBA" id="ARBA00022737"/>
    </source>
</evidence>
<feature type="compositionally biased region" description="Low complexity" evidence="20">
    <location>
        <begin position="2093"/>
        <end position="2109"/>
    </location>
</feature>
<evidence type="ECO:0000256" key="14">
    <source>
        <dbReference type="ARBA" id="ARBA00023180"/>
    </source>
</evidence>
<dbReference type="FunFam" id="3.80.10.10:FF:000191">
    <property type="entry name" value="Leucine rich repeats and guanylate kinase domain containing"/>
    <property type="match status" value="1"/>
</dbReference>
<dbReference type="CDD" id="cd00071">
    <property type="entry name" value="GMPK"/>
    <property type="match status" value="1"/>
</dbReference>
<feature type="compositionally biased region" description="Pro residues" evidence="20">
    <location>
        <begin position="2170"/>
        <end position="2185"/>
    </location>
</feature>
<accession>A0A8J7NWB7</accession>
<feature type="compositionally biased region" description="Low complexity" evidence="20">
    <location>
        <begin position="2417"/>
        <end position="2428"/>
    </location>
</feature>
<feature type="region of interest" description="Disordered" evidence="20">
    <location>
        <begin position="2040"/>
        <end position="2258"/>
    </location>
</feature>
<dbReference type="InterPro" id="IPR032675">
    <property type="entry name" value="LRR_dom_sf"/>
</dbReference>
<evidence type="ECO:0000259" key="22">
    <source>
        <dbReference type="PROSITE" id="PS50052"/>
    </source>
</evidence>
<dbReference type="SUPFAM" id="SSF52540">
    <property type="entry name" value="P-loop containing nucleoside triphosphate hydrolases"/>
    <property type="match status" value="1"/>
</dbReference>
<keyword evidence="15" id="KW-0968">Cytoplasmic vesicle</keyword>
<evidence type="ECO:0000256" key="20">
    <source>
        <dbReference type="SAM" id="MobiDB-lite"/>
    </source>
</evidence>
<feature type="transmembrane region" description="Helical" evidence="21">
    <location>
        <begin position="1311"/>
        <end position="1329"/>
    </location>
</feature>
<dbReference type="Gene3D" id="1.25.10.10">
    <property type="entry name" value="Leucine-rich Repeat Variant"/>
    <property type="match status" value="2"/>
</dbReference>
<dbReference type="InterPro" id="IPR003961">
    <property type="entry name" value="FN3_dom"/>
</dbReference>
<dbReference type="SUPFAM" id="SSF49348">
    <property type="entry name" value="Clathrin adaptor appendage domain"/>
    <property type="match status" value="1"/>
</dbReference>
<feature type="region of interest" description="Disordered" evidence="20">
    <location>
        <begin position="2485"/>
        <end position="2510"/>
    </location>
</feature>
<dbReference type="InterPro" id="IPR032154">
    <property type="entry name" value="Coatomer_g_Cpla"/>
</dbReference>
<comment type="similarity">
    <text evidence="4">Belongs to the COPG family.</text>
</comment>
<dbReference type="FunFam" id="1.25.10.10:FF:000038">
    <property type="entry name" value="Coatomer subunit gamma"/>
    <property type="match status" value="1"/>
</dbReference>
<evidence type="ECO:0000256" key="2">
    <source>
        <dbReference type="ARBA" id="ARBA00004255"/>
    </source>
</evidence>
<feature type="region of interest" description="Disordered" evidence="20">
    <location>
        <begin position="37"/>
        <end position="90"/>
    </location>
</feature>
<dbReference type="SMART" id="SM00060">
    <property type="entry name" value="FN3"/>
    <property type="match status" value="7"/>
</dbReference>
<dbReference type="FunFam" id="2.60.40.1480:FF:000001">
    <property type="entry name" value="Coatomer subunit gamma"/>
    <property type="match status" value="1"/>
</dbReference>
<keyword evidence="8" id="KW-0732">Signal</keyword>
<dbReference type="GO" id="GO:0005198">
    <property type="term" value="F:structural molecule activity"/>
    <property type="evidence" value="ECO:0007669"/>
    <property type="project" value="InterPro"/>
</dbReference>
<feature type="compositionally biased region" description="Basic and acidic residues" evidence="20">
    <location>
        <begin position="3020"/>
        <end position="3029"/>
    </location>
</feature>
<feature type="compositionally biased region" description="Basic and acidic residues" evidence="20">
    <location>
        <begin position="2993"/>
        <end position="3011"/>
    </location>
</feature>
<dbReference type="Pfam" id="PF16381">
    <property type="entry name" value="Coatomer_g_Cpla"/>
    <property type="match status" value="1"/>
</dbReference>
<feature type="compositionally biased region" description="Basic and acidic residues" evidence="20">
    <location>
        <begin position="2292"/>
        <end position="2304"/>
    </location>
</feature>
<dbReference type="FunFam" id="3.30.310.10:FF:000006">
    <property type="entry name" value="Coatomer subunit gamma"/>
    <property type="match status" value="1"/>
</dbReference>
<dbReference type="PANTHER" id="PTHR10261:SF0">
    <property type="entry name" value="COATOMER SUBUNIT GAMMA-2"/>
    <property type="match status" value="1"/>
</dbReference>
<dbReference type="PROSITE" id="PS51450">
    <property type="entry name" value="LRR"/>
    <property type="match status" value="5"/>
</dbReference>
<sequence>MQVSAANSIAGLASPCLSPVSPSGSANAMGPLVMQEKVDTVLRSDTPEVLESPRSLREPPEYSSSGEEEPAMEEEVAQLTEEDVSSGLSSLGNSASGLEHVYLHLSLPGQNLRDISILCNYVHLQKLELSHNKIQDLSCVSYMPYLIKLDASHNELEEYFGFEPPKNLTEVDFSYNRMSEMKDLSAYSSLSKLILDYNEFVGIKGLEKCSSLTHLSLASNRISHIGGLDNLPIKELWLRGNQIQKIENLENLQNLQALDLSFNKIQSLCGLQNHDLLETINLESNQISEIDEVRHIHDLPLLRDLNLLRNPIQEQPDYRLSVLFLLQRLTHLDQERVKAEEKVAAVNKYDPPPEVIAARDHMTHVVYQIMQPQLIYDSTLPSLDAPYPMLVLTGPQACGKRELAHKLCREFSDFFAYGACHTTRSPYFGEVDGADYHFVSEEIFENMICMGKFIQTMKYGGHYYGLAREAIESTAREGLACCVHMELEGVRSLKNTYFEPRYILLIPLDKEEYARRLRMRGLYSRSQIEIAVSRIDTYIKMNRDYPGYFDTVIPCDDHVEAYVSLSQSVREYLGLENQTTIENAKAAMEDAYSGLISHSWNYSVKVQAKLSAQKSPAEEASIRRRQQAVREALQRKSPSTYTQLFTRCPLTAPASLGPQQLLVDPASCSSMVPSASNITQNHSLSAGSLASSSEESRASSGLSMLSSAGAFSLEETLAPSKGLSAEKELLVEPLDISRLGSDLECLKGIKEADKKELKKIVSEPFEEHLLFAEDFNRLSSLLPKISRRVCFTASEPPRPIKQTKQVFAFFSEVEDKVIGPKDLVVNELSYSSLRLTWTPATGDVTGYQLTISALMTPYTQTSASATLLVIHFFKRIHVVDIQKINACQKRTIADLLSITLLKCFIQTFSSCFWKKVLSYLSTFLFKCSVAKNENLLLEAFQQTDYICAPFFVLCSPQHICLKTSYCMCLNSISLKLQLYFKHIDLKGDVRTALVTDLKPTTEYLFTVHAIYAGGRGDSTIVRAKTTPVPQVTNFRVIEEGLFSLRLAWTPPLGRLNGYKIFIPRANRPGLTYEQELSGDVSSHVIDSLEEDMKYTISIYAIYPEGTSDPVSATGRTLKLVPVKSLTLQNATTDTIQARWSPVKGASGYRLTWSSSEGYIENVNLGETYTFYMIQGLQPGTEYTVTINPIFVDIEGPVTTAKAKTLESSAVQNVKASAVSTNSALISWNAVPGATGYRLAWGPTTEFLGKDRPRQLALNSSTTVYQLKNLVHDTEYVLSLYVLFGSIVGPGITATVRTWLVPFYFRSLGRNIAVSFMMLYLIVAAPLGYVSNFKVTSYTSTSITVEWSPIVGATEYKVTWTAGKDSSTTQSQYLERNVLHYRIDGLIPEAIYTISIHAVYGNTEGPEITLSQHTASMTDSELIQSVKDVKVVDIGVKSFKLSWKRTPGVSGYKISWVPFNAFHHRNAHCFSLGGPEKSKLVSMSATFFTIAGLQESSAYKIQVSPVVGQQEGSPVLLTARTRHLQLQPHHNPLLSWPAIHKLNESFTINQAIKCIYFVFSLFCLFSFLVDLPKVKKFKALETTDNSTVLNWTSVAGVSGYIITWRPISALSHSLVLVSSGSGSLSILKKSAELTLLTPSRILNTYLKTTTEILGPVFTSFKITNLLYGRTYIFTIRPLYGEVEGPVTSINERILGKAKTSVSAVTLSTTEATSTPALIPTPQQANTRAQAAGRNTRTPTVKTTKSTTTLTTSATPTTTTTMTTTAAPATIEPPATTTITTASTLRSGPTNNLKSLFLPSPPHPLFFTHPTKAPQQKHLIRMFFFIFVRRVYYLMCFLFFFSVCGKVKADIVFLIDESWSIGANNFVKLKDFLFRIATYFPIIASFCFQIAVVHYSDEPRIEFRLNEFKDRNSLLRALRGVRYGGGNTKTGRGIGFVLKEIFQESVGMRHDVPHVLVLVTDGRAQDDVAPTARVAHVLGVKVLAVGVASADIEELKTIVSPGSYKNIFFAQTFDDFPSIEREFIENLCSEALLTSVLTKPQGPCPSQCMKGQKGEKGESNSHGGLRLPTGNGYDLFNLNTKGEKGERGLPGTDGVPGLPGRPGRTGPPGSAGLRGPPGVPGDSGPPGHPGLKGQRGERGEPGYVLGGVEVIPGRKGEPGSPGSQGDSGIPGVPGPPGLPGQPGPQGPPGTSVKGEPGEAGNKGQRGKQGPKGDIGDPGKNGEVGLPGPIGLDGVPGFPGQKGEKGNEGIGIPGVQGPKGEAGEKMRHVYILMFKGEMGIQGIQGNMGPRGKKGLKGDRGDKGDRGEMGPMGLQGITGLPGPMGAKGNEGIRGLPGDPAKGIIGPPGKKGARGDIGPLGPPGPQGEKGNQGDKGEKGSPGFGIPGQQGPKGENGERGNVGLSGKPGPKGQDGGKGDKGEPGQPGQAGLPGLRGKDGEPGPKADPGPRGDPGPAGEPGERGVRVEITFIYFHWLFQMLFLFQGPLGLPGRPGDPGEKGEPGIEGAPGVQGPRGEKGDTVCPFVLIELADIHACVHQGDSGEPGLPGDPGLPGPRGPEGRPGPPGNGLGGPAVQGRDGVDGKDGAPGPPGPKGEPGRKGDPGSAKGEPGRMGITGMPGLPGTPGKPGVDGKRGAAGKDGEPGLPGEKGGKGERGDPGSAGKDGAKGEPGAPGLPGPPGPPGMKGEKGDKGSKGDKGDPGPAGKLFEMKKSKGDKKRINYNHVTDYTVNRFNFLILNNEEDVLHEDMELKKSQVGDPGENGIPGEKGSKGEPGESGQKGEPGIGYRGPVGQAGPPGQKGEPGAPGPPGAQGIQGIRGNPGIPGTQGLRGPPGLPGPPGPEANRGKRGKNGLSGSPGLPGPPGKQGLSGLPGSKGDKGDTVPGEPGERGVVGLPGRRGPKGLPGARGEKGDRGFPGYKGERGSPLTLMGPQGYKGNKGDPGERGPPGFDGDKGEKGEDGPSGEKGLKGEPGTKGAMGPFGARGPAGQKGRNGEDGVDGAKGAKGDRGLQGQKGDKGDQGDPGLPGDTGEKGEKGDKGSPGIPGMPGSDGLPGLKGSNGDAGLDASPGLPGQKGEKGSTGFPGFPGFKGSAGLPGKDGAAGLSGPPGEKGEPGPKARIFNETPINPRRCLHILTKIIYLLNQGEHFGTTEATEAFFAMTRLFQSNDQTLRRMCYLTIKEMANISEDVIIVTSSLTKDMTGKEDVYRGPAIRALCRITDTTMLQAIERYMKQAIVDKVPSVSSSALVSSLHMVKMSYDVVKRWVNEAQEAASSDNIMVQYHALGLLYHLRKNDRLAVSKMLNKFTKSGLKSPFAYCMLIRIASRLLEEADGGHDNPLFDFIESCLRNKHEMVVYEAASAIVHLPNCTARELAPAVSVLQLFCSSPKAALRYAAVRTLNKVAMKHPSAVTACNLDLENLITDSNRSIATLAITTLLKTGSESSVDRLMKQISSFVSEISDEFKVVVVQAISALCQKYPRKHSVMMNFLSNMLRDDGGFDYKRAIVDCIISIIEENPESKETGLAHLCEFIEDCEHTVLATKILHLLGKEGPRTPTPSKYIRFIFNRVVLESEAVRAAAVSALAKFGAQNDDLLPSVLVLLQRCMMDSDDEVRDRATFYMNVLQQKQKALNAAYIFNGLSVSIPGLEKSLHQYTLEPTEKPFDMKTVPLATAPITEQKTEIAPVVTSKLPEKVAPSRQDIYQEQLAAIPEFKGLGPLFKSSEPVQLTEAETEYVVRCIKHTFANHMVFQFDCTNTLNDQLLQKVVVQMEPSEAYEVVHYVPAPNLPYSQPGSCYTLVRLPDDDPTAVSCTFSCTMKYLVRDCDPNTGEPDDDGYDDEYVLEDLEVTVADHIQKVLKPNFGAAWEEVGDDFEKEETFALASVRTLEEAVNNIISFLGMQPCERSDKVPENKNSHVLFLAGVFRGGHDLLVRSRLALADGVTMQVTVRSKEETPVDVILASVG</sequence>
<feature type="region of interest" description="Disordered" evidence="20">
    <location>
        <begin position="2532"/>
        <end position="2704"/>
    </location>
</feature>
<evidence type="ECO:0000256" key="16">
    <source>
        <dbReference type="ARBA" id="ARBA00025536"/>
    </source>
</evidence>
<feature type="region of interest" description="Disordered" evidence="20">
    <location>
        <begin position="1711"/>
        <end position="1744"/>
    </location>
</feature>
<keyword evidence="10" id="KW-0931">ER-Golgi transport</keyword>
<dbReference type="Gene3D" id="3.30.310.10">
    <property type="entry name" value="TATA-Binding Protein"/>
    <property type="match status" value="1"/>
</dbReference>
<reference evidence="25" key="1">
    <citation type="journal article" date="2021" name="Cell">
        <title>Tracing the genetic footprints of vertebrate landing in non-teleost ray-finned fishes.</title>
        <authorList>
            <person name="Bi X."/>
            <person name="Wang K."/>
            <person name="Yang L."/>
            <person name="Pan H."/>
            <person name="Jiang H."/>
            <person name="Wei Q."/>
            <person name="Fang M."/>
            <person name="Yu H."/>
            <person name="Zhu C."/>
            <person name="Cai Y."/>
            <person name="He Y."/>
            <person name="Gan X."/>
            <person name="Zeng H."/>
            <person name="Yu D."/>
            <person name="Zhu Y."/>
            <person name="Jiang H."/>
            <person name="Qiu Q."/>
            <person name="Yang H."/>
            <person name="Zhang Y.E."/>
            <person name="Wang W."/>
            <person name="Zhu M."/>
            <person name="He S."/>
            <person name="Zhang G."/>
        </authorList>
    </citation>
    <scope>NUCLEOTIDE SEQUENCE</scope>
    <source>
        <strain evidence="25">Allg_001</strain>
    </source>
</reference>
<keyword evidence="12" id="KW-0333">Golgi apparatus</keyword>
<evidence type="ECO:0000313" key="26">
    <source>
        <dbReference type="Proteomes" id="UP000736164"/>
    </source>
</evidence>
<keyword evidence="7" id="KW-0964">Secreted</keyword>
<dbReference type="Pfam" id="PF01391">
    <property type="entry name" value="Collagen"/>
    <property type="match status" value="8"/>
</dbReference>
<feature type="compositionally biased region" description="Acidic residues" evidence="20">
    <location>
        <begin position="66"/>
        <end position="84"/>
    </location>
</feature>
<dbReference type="InterPro" id="IPR001611">
    <property type="entry name" value="Leu-rich_rpt"/>
</dbReference>
<dbReference type="SUPFAM" id="SSF48371">
    <property type="entry name" value="ARM repeat"/>
    <property type="match status" value="1"/>
</dbReference>
<dbReference type="FunFam" id="1.25.10.10:FF:000071">
    <property type="entry name" value="Coatomer subunit gamma"/>
    <property type="match status" value="1"/>
</dbReference>
<feature type="non-terminal residue" evidence="25">
    <location>
        <position position="1"/>
    </location>
</feature>
<dbReference type="CDD" id="cd00063">
    <property type="entry name" value="FN3"/>
    <property type="match status" value="6"/>
</dbReference>
<feature type="compositionally biased region" description="Low complexity" evidence="20">
    <location>
        <begin position="1734"/>
        <end position="1744"/>
    </location>
</feature>
<evidence type="ECO:0000256" key="11">
    <source>
        <dbReference type="ARBA" id="ARBA00022927"/>
    </source>
</evidence>
<dbReference type="FunFam" id="3.80.10.10:FF:000813">
    <property type="entry name" value="Leucine rich repeats and guanylate kinase domain containing"/>
    <property type="match status" value="1"/>
</dbReference>
<feature type="non-terminal residue" evidence="25">
    <location>
        <position position="3950"/>
    </location>
</feature>
<dbReference type="PRINTS" id="PR00453">
    <property type="entry name" value="VWFADOMAIN"/>
</dbReference>
<feature type="compositionally biased region" description="Pro residues" evidence="20">
    <location>
        <begin position="2666"/>
        <end position="2675"/>
    </location>
</feature>
<dbReference type="GO" id="GO:0009306">
    <property type="term" value="P:protein secretion"/>
    <property type="evidence" value="ECO:0007669"/>
    <property type="project" value="TreeGrafter"/>
</dbReference>
<evidence type="ECO:0000256" key="17">
    <source>
        <dbReference type="ARBA" id="ARBA00039447"/>
    </source>
</evidence>
<dbReference type="Pfam" id="PF13516">
    <property type="entry name" value="LRR_6"/>
    <property type="match status" value="1"/>
</dbReference>
<feature type="region of interest" description="Disordered" evidence="20">
    <location>
        <begin position="2745"/>
        <end position="3112"/>
    </location>
</feature>
<dbReference type="InterPro" id="IPR016024">
    <property type="entry name" value="ARM-type_fold"/>
</dbReference>
<dbReference type="Gene3D" id="3.80.10.10">
    <property type="entry name" value="Ribonuclease Inhibitor"/>
    <property type="match status" value="2"/>
</dbReference>
<dbReference type="GO" id="GO:0030126">
    <property type="term" value="C:COPI vesicle coat"/>
    <property type="evidence" value="ECO:0007669"/>
    <property type="project" value="InterPro"/>
</dbReference>
<dbReference type="Pfam" id="PF14580">
    <property type="entry name" value="LRR_9"/>
    <property type="match status" value="1"/>
</dbReference>
<evidence type="ECO:0000256" key="19">
    <source>
        <dbReference type="ARBA" id="ARBA00062914"/>
    </source>
</evidence>
<proteinExistence type="inferred from homology"/>
<dbReference type="PANTHER" id="PTHR10261">
    <property type="entry name" value="COATOMER SUBUNIT GAMMA"/>
    <property type="match status" value="1"/>
</dbReference>
<evidence type="ECO:0000256" key="15">
    <source>
        <dbReference type="ARBA" id="ARBA00023329"/>
    </source>
</evidence>
<dbReference type="InterPro" id="IPR008144">
    <property type="entry name" value="Guanylate_kin-like_dom"/>
</dbReference>
<dbReference type="GO" id="GO:0005576">
    <property type="term" value="C:extracellular region"/>
    <property type="evidence" value="ECO:0007669"/>
    <property type="project" value="UniProtKB-SubCell"/>
</dbReference>
<dbReference type="GO" id="GO:0006886">
    <property type="term" value="P:intracellular protein transport"/>
    <property type="evidence" value="ECO:0007669"/>
    <property type="project" value="InterPro"/>
</dbReference>
<evidence type="ECO:0000313" key="25">
    <source>
        <dbReference type="EMBL" id="MBN3319209.1"/>
    </source>
</evidence>
<dbReference type="InterPro" id="IPR011989">
    <property type="entry name" value="ARM-like"/>
</dbReference>
<dbReference type="InterPro" id="IPR002553">
    <property type="entry name" value="Clathrin/coatomer_adapt-like_N"/>
</dbReference>
<evidence type="ECO:0000256" key="21">
    <source>
        <dbReference type="SAM" id="Phobius"/>
    </source>
</evidence>
<dbReference type="GO" id="GO:0006888">
    <property type="term" value="P:endoplasmic reticulum to Golgi vesicle-mediated transport"/>
    <property type="evidence" value="ECO:0007669"/>
    <property type="project" value="TreeGrafter"/>
</dbReference>
<dbReference type="InterPro" id="IPR009028">
    <property type="entry name" value="Coatomer/calthrin_app_sub_C"/>
</dbReference>
<dbReference type="InterPro" id="IPR012295">
    <property type="entry name" value="TBP_dom_sf"/>
</dbReference>
<feature type="compositionally biased region" description="Basic and acidic residues" evidence="20">
    <location>
        <begin position="2678"/>
        <end position="2692"/>
    </location>
</feature>
<dbReference type="Gene3D" id="3.40.50.410">
    <property type="entry name" value="von Willebrand factor, type A domain"/>
    <property type="match status" value="1"/>
</dbReference>
<dbReference type="Pfam" id="PF00625">
    <property type="entry name" value="Guanylate_kin"/>
    <property type="match status" value="1"/>
</dbReference>
<dbReference type="SMART" id="SM00072">
    <property type="entry name" value="GuKc"/>
    <property type="match status" value="1"/>
</dbReference>
<feature type="compositionally biased region" description="Polar residues" evidence="20">
    <location>
        <begin position="1711"/>
        <end position="1733"/>
    </location>
</feature>
<keyword evidence="26" id="KW-1185">Reference proteome</keyword>
<organism evidence="25 26">
    <name type="scientific">Atractosteus spatula</name>
    <name type="common">Alligator gar</name>
    <name type="synonym">Lepisosteus spatula</name>
    <dbReference type="NCBI Taxonomy" id="7917"/>
    <lineage>
        <taxon>Eukaryota</taxon>
        <taxon>Metazoa</taxon>
        <taxon>Chordata</taxon>
        <taxon>Craniata</taxon>
        <taxon>Vertebrata</taxon>
        <taxon>Euteleostomi</taxon>
        <taxon>Actinopterygii</taxon>
        <taxon>Neopterygii</taxon>
        <taxon>Holostei</taxon>
        <taxon>Semionotiformes</taxon>
        <taxon>Lepisosteidae</taxon>
        <taxon>Atractosteus</taxon>
    </lineage>
</organism>
<evidence type="ECO:0000259" key="23">
    <source>
        <dbReference type="PROSITE" id="PS50234"/>
    </source>
</evidence>
<dbReference type="InterPro" id="IPR002035">
    <property type="entry name" value="VWF_A"/>
</dbReference>
<feature type="domain" description="Fibronectin type-III" evidence="24">
    <location>
        <begin position="1030"/>
        <end position="1122"/>
    </location>
</feature>
<dbReference type="GO" id="GO:0000139">
    <property type="term" value="C:Golgi membrane"/>
    <property type="evidence" value="ECO:0007669"/>
    <property type="project" value="UniProtKB-SubCell"/>
</dbReference>
<feature type="domain" description="Fibronectin type-III" evidence="24">
    <location>
        <begin position="1123"/>
        <end position="1208"/>
    </location>
</feature>
<dbReference type="SMART" id="SM00327">
    <property type="entry name" value="VWA"/>
    <property type="match status" value="1"/>
</dbReference>
<keyword evidence="9" id="KW-0677">Repeat</keyword>
<feature type="compositionally biased region" description="Basic and acidic residues" evidence="20">
    <location>
        <begin position="2942"/>
        <end position="2951"/>
    </location>
</feature>
<evidence type="ECO:0000256" key="12">
    <source>
        <dbReference type="ARBA" id="ARBA00023034"/>
    </source>
</evidence>
<feature type="compositionally biased region" description="Basic and acidic residues" evidence="20">
    <location>
        <begin position="37"/>
        <end position="46"/>
    </location>
</feature>
<keyword evidence="11" id="KW-0653">Protein transport</keyword>
<evidence type="ECO:0000256" key="13">
    <source>
        <dbReference type="ARBA" id="ARBA00023136"/>
    </source>
</evidence>
<dbReference type="SMART" id="SM00365">
    <property type="entry name" value="LRR_SD22"/>
    <property type="match status" value="6"/>
</dbReference>
<dbReference type="Pfam" id="PF00041">
    <property type="entry name" value="fn3"/>
    <property type="match status" value="4"/>
</dbReference>
<keyword evidence="21" id="KW-0812">Transmembrane</keyword>
<dbReference type="InterPro" id="IPR037067">
    <property type="entry name" value="Coatomer_gsu_app_sf"/>
</dbReference>
<dbReference type="FunFam" id="3.40.50.300:FF:000828">
    <property type="entry name" value="leucine-rich repeat and guanylate kinase domain-containing protein-like"/>
    <property type="match status" value="1"/>
</dbReference>
<protein>
    <recommendedName>
        <fullName evidence="17">Coatomer subunit gamma-2</fullName>
    </recommendedName>
    <alternativeName>
        <fullName evidence="18">Gamma-2-coat protein</fullName>
    </alternativeName>
</protein>
<comment type="subunit">
    <text evidence="19">Oligomeric complex.</text>
</comment>
<keyword evidence="13 21" id="KW-0472">Membrane</keyword>
<dbReference type="InterPro" id="IPR027417">
    <property type="entry name" value="P-loop_NTPase"/>
</dbReference>
<evidence type="ECO:0000256" key="7">
    <source>
        <dbReference type="ARBA" id="ARBA00022525"/>
    </source>
</evidence>
<feature type="domain" description="Fibronectin type-III" evidence="24">
    <location>
        <begin position="1209"/>
        <end position="1302"/>
    </location>
</feature>
<evidence type="ECO:0000256" key="6">
    <source>
        <dbReference type="ARBA" id="ARBA00022490"/>
    </source>
</evidence>
<comment type="subcellular location">
    <subcellularLocation>
        <location evidence="3">Cytoplasmic vesicle</location>
        <location evidence="3">COPI-coated vesicle membrane</location>
        <topology evidence="3">Peripheral membrane protein</topology>
        <orientation evidence="3">Cytoplasmic side</orientation>
    </subcellularLocation>
    <subcellularLocation>
        <location evidence="2">Golgi apparatus membrane</location>
        <topology evidence="2">Peripheral membrane protein</topology>
        <orientation evidence="2">Cytoplasmic side</orientation>
    </subcellularLocation>
    <subcellularLocation>
        <location evidence="1">Secreted</location>
        <location evidence="1">Extracellular space</location>
    </subcellularLocation>
</comment>
<dbReference type="SUPFAM" id="SSF55711">
    <property type="entry name" value="Subdomain of clathrin and coatomer appendage domain"/>
    <property type="match status" value="1"/>
</dbReference>
<keyword evidence="6" id="KW-0963">Cytoplasm</keyword>
<keyword evidence="5" id="KW-0813">Transport</keyword>
<feature type="compositionally biased region" description="Low complexity" evidence="20">
    <location>
        <begin position="2875"/>
        <end position="2898"/>
    </location>
</feature>
<dbReference type="PROSITE" id="PS50052">
    <property type="entry name" value="GUANYLATE_KINASE_2"/>
    <property type="match status" value="1"/>
</dbReference>
<dbReference type="InterPro" id="IPR036116">
    <property type="entry name" value="FN3_sf"/>
</dbReference>
<evidence type="ECO:0000256" key="1">
    <source>
        <dbReference type="ARBA" id="ARBA00004239"/>
    </source>
</evidence>
<evidence type="ECO:0000256" key="3">
    <source>
        <dbReference type="ARBA" id="ARBA00004347"/>
    </source>
</evidence>
<dbReference type="GO" id="GO:0072384">
    <property type="term" value="P:organelle transport along microtubule"/>
    <property type="evidence" value="ECO:0007669"/>
    <property type="project" value="TreeGrafter"/>
</dbReference>
<gene>
    <name evidence="25" type="primary">Copg2</name>
    <name evidence="25" type="ORF">GTO95_0005320</name>
</gene>
<dbReference type="InterPro" id="IPR036465">
    <property type="entry name" value="vWFA_dom_sf"/>
</dbReference>
<dbReference type="PROSITE" id="PS50853">
    <property type="entry name" value="FN3"/>
    <property type="match status" value="4"/>
</dbReference>
<feature type="compositionally biased region" description="Low complexity" evidence="20">
    <location>
        <begin position="2785"/>
        <end position="2795"/>
    </location>
</feature>
<dbReference type="Gene3D" id="2.60.40.1480">
    <property type="entry name" value="Coatomer, gamma subunit, appendage domain"/>
    <property type="match status" value="1"/>
</dbReference>
<feature type="compositionally biased region" description="Low complexity" evidence="20">
    <location>
        <begin position="2332"/>
        <end position="2345"/>
    </location>
</feature>
<feature type="transmembrane region" description="Helical" evidence="21">
    <location>
        <begin position="1820"/>
        <end position="1841"/>
    </location>
</feature>
<dbReference type="InterPro" id="IPR017106">
    <property type="entry name" value="Coatomer_gsu"/>
</dbReference>
<dbReference type="Gene3D" id="2.60.40.10">
    <property type="entry name" value="Immunoglobulins"/>
    <property type="match status" value="7"/>
</dbReference>
<dbReference type="Gene3D" id="3.40.50.300">
    <property type="entry name" value="P-loop containing nucleotide triphosphate hydrolases"/>
    <property type="match status" value="1"/>
</dbReference>
<dbReference type="InterPro" id="IPR013040">
    <property type="entry name" value="Coatomer_gsu_app_Ig-like_dom"/>
</dbReference>
<feature type="transmembrane region" description="Helical" evidence="21">
    <location>
        <begin position="1275"/>
        <end position="1299"/>
    </location>
</feature>
<feature type="region of interest" description="Disordered" evidence="20">
    <location>
        <begin position="2281"/>
        <end position="2455"/>
    </location>
</feature>
<dbReference type="InterPro" id="IPR008160">
    <property type="entry name" value="Collagen"/>
</dbReference>
<dbReference type="Pfam" id="PF00092">
    <property type="entry name" value="VWA"/>
    <property type="match status" value="1"/>
</dbReference>
<keyword evidence="21" id="KW-1133">Transmembrane helix</keyword>
<feature type="compositionally biased region" description="Pro residues" evidence="20">
    <location>
        <begin position="2544"/>
        <end position="2559"/>
    </location>
</feature>
<feature type="domain" description="VWFA" evidence="23">
    <location>
        <begin position="1848"/>
        <end position="2025"/>
    </location>
</feature>
<dbReference type="GO" id="GO:0005783">
    <property type="term" value="C:endoplasmic reticulum"/>
    <property type="evidence" value="ECO:0007669"/>
    <property type="project" value="TreeGrafter"/>
</dbReference>
<feature type="compositionally biased region" description="Low complexity" evidence="20">
    <location>
        <begin position="2857"/>
        <end position="2866"/>
    </location>
</feature>
<comment type="function">
    <text evidence="16">The coatomer is a cytosolic protein complex that binds to dilysine motifs and reversibly associates with Golgi non-clathrin-coated vesicles, which further mediate biosynthetic protein transport from the ER, via the Golgi up to the trans Golgi network. Coatomer complex is required for budding from Golgi membranes, and is essential for the retrograde Golgi-to-ER transport of dilysine-tagged proteins.</text>
</comment>
<dbReference type="FunFam" id="3.40.50.410:FF:000004">
    <property type="entry name" value="collagen alpha-6(VI) chain"/>
    <property type="match status" value="1"/>
</dbReference>
<dbReference type="SUPFAM" id="SSF52058">
    <property type="entry name" value="L domain-like"/>
    <property type="match status" value="1"/>
</dbReference>
<dbReference type="InterPro" id="IPR013783">
    <property type="entry name" value="Ig-like_fold"/>
</dbReference>
<dbReference type="Pfam" id="PF01602">
    <property type="entry name" value="Adaptin_N"/>
    <property type="match status" value="1"/>
</dbReference>